<feature type="region of interest" description="Disordered" evidence="1">
    <location>
        <begin position="31"/>
        <end position="61"/>
    </location>
</feature>
<dbReference type="RefSeq" id="WP_132443597.1">
    <property type="nucleotide sequence ID" value="NZ_JBHSWA010000001.1"/>
</dbReference>
<reference evidence="5" key="2">
    <citation type="journal article" date="2019" name="Int. J. Syst. Evol. Microbiol.">
        <title>The Global Catalogue of Microorganisms (GCM) 10K type strain sequencing project: providing services to taxonomists for standard genome sequencing and annotation.</title>
        <authorList>
            <consortium name="The Broad Institute Genomics Platform"/>
            <consortium name="The Broad Institute Genome Sequencing Center for Infectious Disease"/>
            <person name="Wu L."/>
            <person name="Ma J."/>
        </authorList>
    </citation>
    <scope>NUCLEOTIDE SEQUENCE [LARGE SCALE GENOMIC DNA]</scope>
    <source>
        <strain evidence="5">NBRC 111368</strain>
    </source>
</reference>
<evidence type="ECO:0000256" key="2">
    <source>
        <dbReference type="SAM" id="Phobius"/>
    </source>
</evidence>
<keyword evidence="2" id="KW-0812">Transmembrane</keyword>
<dbReference type="EMBL" id="JBHSWA010000001">
    <property type="protein sequence ID" value="MFC6643247.1"/>
    <property type="molecule type" value="Genomic_DNA"/>
</dbReference>
<evidence type="ECO:0000313" key="4">
    <source>
        <dbReference type="EMBL" id="MFC6643247.1"/>
    </source>
</evidence>
<evidence type="ECO:0000313" key="3">
    <source>
        <dbReference type="EMBL" id="MFC6640395.1"/>
    </source>
</evidence>
<comment type="caution">
    <text evidence="3">The sequence shown here is derived from an EMBL/GenBank/DDBJ whole genome shotgun (WGS) entry which is preliminary data.</text>
</comment>
<keyword evidence="2" id="KW-1133">Transmembrane helix</keyword>
<feature type="transmembrane region" description="Helical" evidence="2">
    <location>
        <begin position="6"/>
        <end position="28"/>
    </location>
</feature>
<accession>A0ABW1YUX4</accession>
<sequence length="61" mass="6789">MELIRDILTAIGGVTVLSAALAVVLLLVPPRRPQPRNHPETQDDFSVSLQRWGDVQERKGQ</sequence>
<name>A0ABW1YUX4_9RHOB</name>
<keyword evidence="2" id="KW-0472">Membrane</keyword>
<evidence type="ECO:0000313" key="5">
    <source>
        <dbReference type="Proteomes" id="UP001596403"/>
    </source>
</evidence>
<keyword evidence="5" id="KW-1185">Reference proteome</keyword>
<dbReference type="Proteomes" id="UP001596403">
    <property type="component" value="Unassembled WGS sequence"/>
</dbReference>
<proteinExistence type="predicted"/>
<reference evidence="3" key="1">
    <citation type="journal article" date="2014" name="Int. J. Syst. Evol. Microbiol.">
        <title>Complete genome of a new Firmicutes species belonging to the dominant human colonic microbiota ('Ruminococcus bicirculans') reveals two chromosomes and a selective capacity to utilize plant glucans.</title>
        <authorList>
            <consortium name="NISC Comparative Sequencing Program"/>
            <person name="Wegmann U."/>
            <person name="Louis P."/>
            <person name="Goesmann A."/>
            <person name="Henrissat B."/>
            <person name="Duncan S.H."/>
            <person name="Flint H.J."/>
        </authorList>
    </citation>
    <scope>NUCLEOTIDE SEQUENCE</scope>
    <source>
        <strain evidence="3">NBRC 113428</strain>
    </source>
</reference>
<protein>
    <submittedName>
        <fullName evidence="3">Uncharacterized protein</fullName>
    </submittedName>
</protein>
<organism evidence="3 5">
    <name type="scientific">Sulfitobacter profundi</name>
    <dbReference type="NCBI Taxonomy" id="2679961"/>
    <lineage>
        <taxon>Bacteria</taxon>
        <taxon>Pseudomonadati</taxon>
        <taxon>Pseudomonadota</taxon>
        <taxon>Alphaproteobacteria</taxon>
        <taxon>Rhodobacterales</taxon>
        <taxon>Roseobacteraceae</taxon>
        <taxon>Sulfitobacter</taxon>
    </lineage>
</organism>
<dbReference type="EMBL" id="JBHSWA010000001">
    <property type="protein sequence ID" value="MFC6640395.1"/>
    <property type="molecule type" value="Genomic_DNA"/>
</dbReference>
<reference evidence="3" key="3">
    <citation type="submission" date="2024-09" db="EMBL/GenBank/DDBJ databases">
        <authorList>
            <person name="Sun Q."/>
            <person name="Mori K."/>
        </authorList>
    </citation>
    <scope>NUCLEOTIDE SEQUENCE</scope>
    <source>
        <strain evidence="3">NBRC 113428</strain>
    </source>
</reference>
<gene>
    <name evidence="3" type="ORF">ACFQAU_00200</name>
    <name evidence="4" type="ORF">ACFQAU_17700</name>
</gene>
<evidence type="ECO:0000256" key="1">
    <source>
        <dbReference type="SAM" id="MobiDB-lite"/>
    </source>
</evidence>